<accession>A0ABS3PXB1</accession>
<reference evidence="2 3" key="1">
    <citation type="submission" date="2021-03" db="EMBL/GenBank/DDBJ databases">
        <title>Isolation and description of Capnocytophaga bilenii sp. nov., a novel Capnocytophaga species, isolated from a gingivitis subject.</title>
        <authorList>
            <person name="Antezack A."/>
            <person name="Monnet-Corti V."/>
            <person name="La Scola B."/>
        </authorList>
    </citation>
    <scope>NUCLEOTIDE SEQUENCE [LARGE SCALE GENOMIC DNA]</scope>
    <source>
        <strain evidence="2 3">Marseille-Q4570</strain>
    </source>
</reference>
<dbReference type="CDD" id="cd06260">
    <property type="entry name" value="DUF820-like"/>
    <property type="match status" value="1"/>
</dbReference>
<keyword evidence="2" id="KW-0540">Nuclease</keyword>
<dbReference type="PANTHER" id="PTHR34107">
    <property type="entry name" value="SLL0198 PROTEIN-RELATED"/>
    <property type="match status" value="1"/>
</dbReference>
<dbReference type="InterPro" id="IPR011335">
    <property type="entry name" value="Restrct_endonuc-II-like"/>
</dbReference>
<comment type="caution">
    <text evidence="2">The sequence shown here is derived from an EMBL/GenBank/DDBJ whole genome shotgun (WGS) entry which is preliminary data.</text>
</comment>
<keyword evidence="2" id="KW-0255">Endonuclease</keyword>
<evidence type="ECO:0000313" key="2">
    <source>
        <dbReference type="EMBL" id="MBO1883979.1"/>
    </source>
</evidence>
<dbReference type="PANTHER" id="PTHR34107:SF4">
    <property type="entry name" value="SLL1222 PROTEIN"/>
    <property type="match status" value="1"/>
</dbReference>
<sequence length="195" mass="22492">MEKTITNINQLDLVSGIYTYADYLLWKFEERVELIKGKIFKMSAPTVNHQRIVRKLSTAIDIFLKGKTCEVFIAPFDVRLPNKNITVNNIYTVVQPDLCVVCDLEKIDAKGCVGAPDWVIEILSPGNSKKEVRYKYQLYEEAGVREYWVVRPEENEINIYVLEEGVFRALPPFVKGDIVSPIIFPELRIDTDELF</sequence>
<evidence type="ECO:0000259" key="1">
    <source>
        <dbReference type="Pfam" id="PF05685"/>
    </source>
</evidence>
<dbReference type="Gene3D" id="3.90.1570.10">
    <property type="entry name" value="tt1808, chain A"/>
    <property type="match status" value="1"/>
</dbReference>
<feature type="domain" description="Putative restriction endonuclease" evidence="1">
    <location>
        <begin position="22"/>
        <end position="190"/>
    </location>
</feature>
<proteinExistence type="predicted"/>
<gene>
    <name evidence="2" type="ORF">J4N46_06020</name>
</gene>
<dbReference type="InterPro" id="IPR012296">
    <property type="entry name" value="Nuclease_put_TT1808"/>
</dbReference>
<dbReference type="InterPro" id="IPR008538">
    <property type="entry name" value="Uma2"/>
</dbReference>
<dbReference type="GO" id="GO:0004519">
    <property type="term" value="F:endonuclease activity"/>
    <property type="evidence" value="ECO:0007669"/>
    <property type="project" value="UniProtKB-KW"/>
</dbReference>
<dbReference type="Pfam" id="PF05685">
    <property type="entry name" value="Uma2"/>
    <property type="match status" value="1"/>
</dbReference>
<dbReference type="EMBL" id="JAGDYP010000004">
    <property type="protein sequence ID" value="MBO1883979.1"/>
    <property type="molecule type" value="Genomic_DNA"/>
</dbReference>
<dbReference type="SUPFAM" id="SSF52980">
    <property type="entry name" value="Restriction endonuclease-like"/>
    <property type="match status" value="1"/>
</dbReference>
<name>A0ABS3PXB1_9FLAO</name>
<organism evidence="2 3">
    <name type="scientific">Capnocytophaga bilenii</name>
    <dbReference type="NCBI Taxonomy" id="2819369"/>
    <lineage>
        <taxon>Bacteria</taxon>
        <taxon>Pseudomonadati</taxon>
        <taxon>Bacteroidota</taxon>
        <taxon>Flavobacteriia</taxon>
        <taxon>Flavobacteriales</taxon>
        <taxon>Flavobacteriaceae</taxon>
        <taxon>Capnocytophaga</taxon>
    </lineage>
</organism>
<evidence type="ECO:0000313" key="3">
    <source>
        <dbReference type="Proteomes" id="UP000681610"/>
    </source>
</evidence>
<dbReference type="Proteomes" id="UP000681610">
    <property type="component" value="Unassembled WGS sequence"/>
</dbReference>
<dbReference type="RefSeq" id="WP_208058554.1">
    <property type="nucleotide sequence ID" value="NZ_JAGDYP010000004.1"/>
</dbReference>
<protein>
    <submittedName>
        <fullName evidence="2">Uma2 family endonuclease</fullName>
    </submittedName>
</protein>
<keyword evidence="2" id="KW-0378">Hydrolase</keyword>
<keyword evidence="3" id="KW-1185">Reference proteome</keyword>